<dbReference type="Proteomes" id="UP000187485">
    <property type="component" value="Unassembled WGS sequence"/>
</dbReference>
<dbReference type="EMBL" id="BDJK01000062">
    <property type="protein sequence ID" value="GAV23940.1"/>
    <property type="molecule type" value="Genomic_DNA"/>
</dbReference>
<dbReference type="InterPro" id="IPR020536">
    <property type="entry name" value="ThiI_AANH"/>
</dbReference>
<organism evidence="5 6">
    <name type="scientific">Carboxydothermus pertinax</name>
    <dbReference type="NCBI Taxonomy" id="870242"/>
    <lineage>
        <taxon>Bacteria</taxon>
        <taxon>Bacillati</taxon>
        <taxon>Bacillota</taxon>
        <taxon>Clostridia</taxon>
        <taxon>Thermoanaerobacterales</taxon>
        <taxon>Thermoanaerobacteraceae</taxon>
        <taxon>Carboxydothermus</taxon>
    </lineage>
</organism>
<evidence type="ECO:0000259" key="3">
    <source>
        <dbReference type="Pfam" id="PF02568"/>
    </source>
</evidence>
<comment type="caution">
    <text evidence="5">The sequence shown here is derived from an EMBL/GenBank/DDBJ whole genome shotgun (WGS) entry which is preliminary data.</text>
</comment>
<accession>A0A1L8CYF1</accession>
<dbReference type="SUPFAM" id="SSF52402">
    <property type="entry name" value="Adenine nucleotide alpha hydrolases-like"/>
    <property type="match status" value="1"/>
</dbReference>
<dbReference type="GO" id="GO:0005524">
    <property type="term" value="F:ATP binding"/>
    <property type="evidence" value="ECO:0007669"/>
    <property type="project" value="UniProtKB-KW"/>
</dbReference>
<protein>
    <submittedName>
        <fullName evidence="5">Fibronectin-binding protein</fullName>
    </submittedName>
</protein>
<dbReference type="InterPro" id="IPR014729">
    <property type="entry name" value="Rossmann-like_a/b/a_fold"/>
</dbReference>
<evidence type="ECO:0000313" key="6">
    <source>
        <dbReference type="Proteomes" id="UP000187485"/>
    </source>
</evidence>
<sequence>MNNKALALFSGGLDSILAIKVAQRAGADVTALHFINPFVSEVKTEYIKEKAKELGVPLILEHLGEDYLELILKPKYGYGKAMNPCIDCRAFMLKKAKELLPKYNASFLISGEVLGQRPKSQMRHSMQQTSREAGVEDILVRPLTAKNLPPTLPERLGLIDREKLLGFSGRNRKPQMALAKEFGIHNYPSPAGGCLLTQVEYGKKLLDLIKYGQYNLREIKRLNIGRQFRLSSGAKLIVGRNHEENEALKASAEGQDLLMRVQDFKGPLAVVTGSDISYVALKTAAQITARYADCPKEQKVTVVFFRANNPKNKEAIEVIPMASEEVSNYRIE</sequence>
<reference evidence="6" key="1">
    <citation type="submission" date="2016-12" db="EMBL/GenBank/DDBJ databases">
        <title>Draft Genome Sequences od Carboxydothermus pertinax and islandicus, Hydrogenogenic Carboxydotrophic Bacteria.</title>
        <authorList>
            <person name="Fukuyama Y."/>
            <person name="Ohmae K."/>
            <person name="Yoneda Y."/>
            <person name="Yoshida T."/>
            <person name="Sako Y."/>
        </authorList>
    </citation>
    <scope>NUCLEOTIDE SEQUENCE [LARGE SCALE GENOMIC DNA]</scope>
    <source>
        <strain evidence="6">Ug1</strain>
    </source>
</reference>
<keyword evidence="2" id="KW-0067">ATP-binding</keyword>
<dbReference type="PANTHER" id="PTHR11933:SF6">
    <property type="entry name" value="THIL AANH DOMAIN-CONTAINING PROTEIN"/>
    <property type="match status" value="1"/>
</dbReference>
<feature type="domain" description="NFACT protein RNA binding" evidence="4">
    <location>
        <begin position="225"/>
        <end position="330"/>
    </location>
</feature>
<evidence type="ECO:0000256" key="2">
    <source>
        <dbReference type="ARBA" id="ARBA00022840"/>
    </source>
</evidence>
<dbReference type="Gene3D" id="3.40.50.620">
    <property type="entry name" value="HUPs"/>
    <property type="match status" value="1"/>
</dbReference>
<evidence type="ECO:0000313" key="5">
    <source>
        <dbReference type="EMBL" id="GAV23940.1"/>
    </source>
</evidence>
<keyword evidence="6" id="KW-1185">Reference proteome</keyword>
<evidence type="ECO:0000256" key="1">
    <source>
        <dbReference type="ARBA" id="ARBA00022741"/>
    </source>
</evidence>
<feature type="domain" description="Thil AANH" evidence="3">
    <location>
        <begin position="3"/>
        <end position="143"/>
    </location>
</feature>
<dbReference type="Pfam" id="PF18297">
    <property type="entry name" value="NFACT-R_2"/>
    <property type="match status" value="1"/>
</dbReference>
<proteinExistence type="predicted"/>
<gene>
    <name evidence="5" type="ORF">cpu_24500</name>
</gene>
<dbReference type="OrthoDB" id="9781887at2"/>
<dbReference type="RefSeq" id="WP_075860335.1">
    <property type="nucleotide sequence ID" value="NZ_BDJK01000062.1"/>
</dbReference>
<dbReference type="STRING" id="870242.cpu_24500"/>
<keyword evidence="1" id="KW-0547">Nucleotide-binding</keyword>
<dbReference type="GO" id="GO:0004810">
    <property type="term" value="F:CCA tRNA nucleotidyltransferase activity"/>
    <property type="evidence" value="ECO:0007669"/>
    <property type="project" value="InterPro"/>
</dbReference>
<dbReference type="Pfam" id="PF02568">
    <property type="entry name" value="ThiI"/>
    <property type="match status" value="1"/>
</dbReference>
<dbReference type="AlphaFoldDB" id="A0A1L8CYF1"/>
<evidence type="ECO:0000259" key="4">
    <source>
        <dbReference type="Pfam" id="PF18297"/>
    </source>
</evidence>
<name>A0A1L8CYF1_9THEO</name>
<dbReference type="PANTHER" id="PTHR11933">
    <property type="entry name" value="TRNA 5-METHYLAMINOMETHYL-2-THIOURIDYLATE -METHYLTRANSFERASE"/>
    <property type="match status" value="1"/>
</dbReference>
<dbReference type="InterPro" id="IPR059101">
    <property type="entry name" value="NFACT-R_2"/>
</dbReference>